<dbReference type="Proteomes" id="UP000886217">
    <property type="component" value="Unassembled WGS sequence"/>
</dbReference>
<dbReference type="InterPro" id="IPR003959">
    <property type="entry name" value="ATPase_AAA_core"/>
</dbReference>
<comment type="caution">
    <text evidence="3">The sequence shown here is derived from an EMBL/GenBank/DDBJ whole genome shotgun (WGS) entry which is preliminary data.</text>
</comment>
<dbReference type="GO" id="GO:0006302">
    <property type="term" value="P:double-strand break repair"/>
    <property type="evidence" value="ECO:0007669"/>
    <property type="project" value="TreeGrafter"/>
</dbReference>
<dbReference type="InterPro" id="IPR041685">
    <property type="entry name" value="AAA_GajA/Old/RecF-like"/>
</dbReference>
<dbReference type="InterPro" id="IPR027417">
    <property type="entry name" value="P-loop_NTPase"/>
</dbReference>
<feature type="domain" description="Endonuclease GajA/Old nuclease/RecF-like AAA" evidence="1">
    <location>
        <begin position="1"/>
        <end position="46"/>
    </location>
</feature>
<dbReference type="GO" id="GO:0000731">
    <property type="term" value="P:DNA synthesis involved in DNA repair"/>
    <property type="evidence" value="ECO:0007669"/>
    <property type="project" value="TreeGrafter"/>
</dbReference>
<reference evidence="3" key="1">
    <citation type="journal article" date="2020" name="mSystems">
        <title>Genome- and Community-Level Interaction Insights into Carbon Utilization and Element Cycling Functions of Hydrothermarchaeota in Hydrothermal Sediment.</title>
        <authorList>
            <person name="Zhou Z."/>
            <person name="Liu Y."/>
            <person name="Xu W."/>
            <person name="Pan J."/>
            <person name="Luo Z.H."/>
            <person name="Li M."/>
        </authorList>
    </citation>
    <scope>NUCLEOTIDE SEQUENCE [LARGE SCALE GENOMIC DNA]</scope>
    <source>
        <strain evidence="3">HyVt-93</strain>
    </source>
</reference>
<dbReference type="PANTHER" id="PTHR32182:SF22">
    <property type="entry name" value="ATP-DEPENDENT ENDONUCLEASE, OLD FAMILY-RELATED"/>
    <property type="match status" value="1"/>
</dbReference>
<sequence>MIRTLKIQNFKSIKDLELECKRVNIFIGKPNVGKSNILEAIGILSFGGYGGSLRDFVRFENIGNLFYDNDVNESVEISADSNKFKMQFDGSVFIGRYGLGELEFNYGGGYSTRKPLSIKDLKPFKFYRFKKLHEFYSHNLEFLLPPDGKNLLTVLLTHKELKSTIADIFKSYGLRIVLKPQENKIEVVKLFEDILISYPYSIVSDTLQRVVFYLAAIESNKDSILAFEEPEAHAFPYYTKFLAERIASDNSNQYFISTHNPYFLLSVLEKTPLEDINVFVVYFEDYQTKVKRLSKGNLEEIMDLELDVFFNIDRFLGEQE</sequence>
<organism evidence="3">
    <name type="scientific">Thermococcus litoralis</name>
    <dbReference type="NCBI Taxonomy" id="2265"/>
    <lineage>
        <taxon>Archaea</taxon>
        <taxon>Methanobacteriati</taxon>
        <taxon>Methanobacteriota</taxon>
        <taxon>Thermococci</taxon>
        <taxon>Thermococcales</taxon>
        <taxon>Thermococcaceae</taxon>
        <taxon>Thermococcus</taxon>
    </lineage>
</organism>
<dbReference type="Pfam" id="PF13304">
    <property type="entry name" value="AAA_21"/>
    <property type="match status" value="1"/>
</dbReference>
<dbReference type="SUPFAM" id="SSF52540">
    <property type="entry name" value="P-loop containing nucleoside triphosphate hydrolases"/>
    <property type="match status" value="1"/>
</dbReference>
<gene>
    <name evidence="3" type="ORF">ENL40_00860</name>
</gene>
<evidence type="ECO:0000259" key="1">
    <source>
        <dbReference type="Pfam" id="PF13175"/>
    </source>
</evidence>
<dbReference type="Pfam" id="PF13175">
    <property type="entry name" value="AAA_15"/>
    <property type="match status" value="1"/>
</dbReference>
<dbReference type="PANTHER" id="PTHR32182">
    <property type="entry name" value="DNA REPLICATION AND REPAIR PROTEIN RECF"/>
    <property type="match status" value="1"/>
</dbReference>
<dbReference type="Gene3D" id="3.40.50.300">
    <property type="entry name" value="P-loop containing nucleotide triphosphate hydrolases"/>
    <property type="match status" value="1"/>
</dbReference>
<feature type="domain" description="ATPase AAA-type core" evidence="2">
    <location>
        <begin position="187"/>
        <end position="264"/>
    </location>
</feature>
<accession>A0A7C5JYC1</accession>
<evidence type="ECO:0000259" key="2">
    <source>
        <dbReference type="Pfam" id="PF13304"/>
    </source>
</evidence>
<name>A0A7C5JYC1_THELI</name>
<dbReference type="AlphaFoldDB" id="A0A7C5JYC1"/>
<protein>
    <submittedName>
        <fullName evidence="3">Uncharacterized protein</fullName>
    </submittedName>
</protein>
<evidence type="ECO:0000313" key="3">
    <source>
        <dbReference type="EMBL" id="HHI00021.1"/>
    </source>
</evidence>
<dbReference type="EMBL" id="DRTU01000041">
    <property type="protein sequence ID" value="HHI00021.1"/>
    <property type="molecule type" value="Genomic_DNA"/>
</dbReference>
<proteinExistence type="predicted"/>